<dbReference type="EMBL" id="GBRH01200182">
    <property type="protein sequence ID" value="JAD97713.1"/>
    <property type="molecule type" value="Transcribed_RNA"/>
</dbReference>
<reference evidence="1" key="2">
    <citation type="journal article" date="2015" name="Data Brief">
        <title>Shoot transcriptome of the giant reed, Arundo donax.</title>
        <authorList>
            <person name="Barrero R.A."/>
            <person name="Guerrero F.D."/>
            <person name="Moolhuijzen P."/>
            <person name="Goolsby J.A."/>
            <person name="Tidwell J."/>
            <person name="Bellgard S.E."/>
            <person name="Bellgard M.I."/>
        </authorList>
    </citation>
    <scope>NUCLEOTIDE SEQUENCE</scope>
    <source>
        <tissue evidence="1">Shoot tissue taken approximately 20 cm above the soil surface</tissue>
    </source>
</reference>
<accession>A0A0A9EFD8</accession>
<name>A0A0A9EFD8_ARUDO</name>
<organism evidence="1">
    <name type="scientific">Arundo donax</name>
    <name type="common">Giant reed</name>
    <name type="synonym">Donax arundinaceus</name>
    <dbReference type="NCBI Taxonomy" id="35708"/>
    <lineage>
        <taxon>Eukaryota</taxon>
        <taxon>Viridiplantae</taxon>
        <taxon>Streptophyta</taxon>
        <taxon>Embryophyta</taxon>
        <taxon>Tracheophyta</taxon>
        <taxon>Spermatophyta</taxon>
        <taxon>Magnoliopsida</taxon>
        <taxon>Liliopsida</taxon>
        <taxon>Poales</taxon>
        <taxon>Poaceae</taxon>
        <taxon>PACMAD clade</taxon>
        <taxon>Arundinoideae</taxon>
        <taxon>Arundineae</taxon>
        <taxon>Arundo</taxon>
    </lineage>
</organism>
<evidence type="ECO:0000313" key="1">
    <source>
        <dbReference type="EMBL" id="JAD97713.1"/>
    </source>
</evidence>
<reference evidence="1" key="1">
    <citation type="submission" date="2014-09" db="EMBL/GenBank/DDBJ databases">
        <authorList>
            <person name="Magalhaes I.L.F."/>
            <person name="Oliveira U."/>
            <person name="Santos F.R."/>
            <person name="Vidigal T.H.D.A."/>
            <person name="Brescovit A.D."/>
            <person name="Santos A.J."/>
        </authorList>
    </citation>
    <scope>NUCLEOTIDE SEQUENCE</scope>
    <source>
        <tissue evidence="1">Shoot tissue taken approximately 20 cm above the soil surface</tissue>
    </source>
</reference>
<dbReference type="AlphaFoldDB" id="A0A0A9EFD8"/>
<protein>
    <submittedName>
        <fullName evidence="1">Uncharacterized protein</fullName>
    </submittedName>
</protein>
<sequence>MQDSRLSFYLQGIQTDSRFRLYRTNMCGVLY</sequence>
<proteinExistence type="predicted"/>